<evidence type="ECO:0000256" key="9">
    <source>
        <dbReference type="ARBA" id="ARBA00049401"/>
    </source>
</evidence>
<dbReference type="GO" id="GO:0009636">
    <property type="term" value="P:response to toxic substance"/>
    <property type="evidence" value="ECO:0007669"/>
    <property type="project" value="UniProtKB-KW"/>
</dbReference>
<evidence type="ECO:0000313" key="11">
    <source>
        <dbReference type="Proteomes" id="UP000182237"/>
    </source>
</evidence>
<sequence length="290" mass="30050">MAGGPSTPELVNAVRFGVLALGTCSVDSAREQLGEAQAPFGANLFYPQPEPARAAVERVARDLGAPVPHADVTSGFFEKFEVVLEAAPQLVSCTFGCFTAAEIDRLHAAGSQAWVTVTNEAEAREAAARGADGLIVQGPLAGGHRGTWDQNAQPDGRALRELLAAVRRSVALPLIAAGGARGSGDVGTLLRAGACSVACGSAFLLAEEAGTSERNRALLRAGGRSVVSRAFSGRWARGVETEFTRAHPDMPAIYPYLKPMVPGNEYCLVGADYAGLPEAPAAEIEAALTP</sequence>
<dbReference type="EMBL" id="LT629765">
    <property type="protein sequence ID" value="SDS26491.1"/>
    <property type="molecule type" value="Genomic_DNA"/>
</dbReference>
<dbReference type="STRING" id="1203190.GCA_000312345_01322"/>
<evidence type="ECO:0000256" key="5">
    <source>
        <dbReference type="ARBA" id="ARBA00022643"/>
    </source>
</evidence>
<keyword evidence="4" id="KW-0285">Flavoprotein</keyword>
<dbReference type="PANTHER" id="PTHR42747:SF3">
    <property type="entry name" value="NITRONATE MONOOXYGENASE-RELATED"/>
    <property type="match status" value="1"/>
</dbReference>
<gene>
    <name evidence="10" type="ORF">SAMN04488539_1333</name>
</gene>
<keyword evidence="7 10" id="KW-0503">Monooxygenase</keyword>
<keyword evidence="3" id="KW-0216">Detoxification</keyword>
<evidence type="ECO:0000256" key="8">
    <source>
        <dbReference type="ARBA" id="ARBA00031155"/>
    </source>
</evidence>
<protein>
    <recommendedName>
        <fullName evidence="8">Propionate 3-nitronate monooxygenase</fullName>
    </recommendedName>
</protein>
<evidence type="ECO:0000313" key="10">
    <source>
        <dbReference type="EMBL" id="SDS26491.1"/>
    </source>
</evidence>
<evidence type="ECO:0000256" key="1">
    <source>
        <dbReference type="ARBA" id="ARBA00001917"/>
    </source>
</evidence>
<dbReference type="PANTHER" id="PTHR42747">
    <property type="entry name" value="NITRONATE MONOOXYGENASE-RELATED"/>
    <property type="match status" value="1"/>
</dbReference>
<evidence type="ECO:0000256" key="3">
    <source>
        <dbReference type="ARBA" id="ARBA00022575"/>
    </source>
</evidence>
<dbReference type="CDD" id="cd04730">
    <property type="entry name" value="NPD_like"/>
    <property type="match status" value="1"/>
</dbReference>
<reference evidence="10 11" key="1">
    <citation type="submission" date="2016-10" db="EMBL/GenBank/DDBJ databases">
        <authorList>
            <person name="de Groot N.N."/>
        </authorList>
    </citation>
    <scope>NUCLEOTIDE SEQUENCE [LARGE SCALE GENOMIC DNA]</scope>
    <source>
        <strain evidence="10 11">DSM 45434</strain>
    </source>
</reference>
<dbReference type="InterPro" id="IPR004136">
    <property type="entry name" value="NMO"/>
</dbReference>
<dbReference type="Gene3D" id="3.20.20.70">
    <property type="entry name" value="Aldolase class I"/>
    <property type="match status" value="1"/>
</dbReference>
<keyword evidence="6" id="KW-0560">Oxidoreductase</keyword>
<proteinExistence type="inferred from homology"/>
<comment type="catalytic activity">
    <reaction evidence="9">
        <text>3 propionate 3-nitronate + 3 O2 + H2O = 3 3-oxopropanoate + 2 nitrate + nitrite + H2O2 + 3 H(+)</text>
        <dbReference type="Rhea" id="RHEA:57332"/>
        <dbReference type="ChEBI" id="CHEBI:15377"/>
        <dbReference type="ChEBI" id="CHEBI:15378"/>
        <dbReference type="ChEBI" id="CHEBI:15379"/>
        <dbReference type="ChEBI" id="CHEBI:16240"/>
        <dbReference type="ChEBI" id="CHEBI:16301"/>
        <dbReference type="ChEBI" id="CHEBI:17632"/>
        <dbReference type="ChEBI" id="CHEBI:33190"/>
        <dbReference type="ChEBI" id="CHEBI:136067"/>
    </reaction>
</comment>
<evidence type="ECO:0000256" key="2">
    <source>
        <dbReference type="ARBA" id="ARBA00009881"/>
    </source>
</evidence>
<dbReference type="GO" id="GO:0018580">
    <property type="term" value="F:nitronate monooxygenase activity"/>
    <property type="evidence" value="ECO:0007669"/>
    <property type="project" value="InterPro"/>
</dbReference>
<keyword evidence="5" id="KW-0288">FMN</keyword>
<dbReference type="AlphaFoldDB" id="A0A1H1QSP3"/>
<dbReference type="InterPro" id="IPR013785">
    <property type="entry name" value="Aldolase_TIM"/>
</dbReference>
<evidence type="ECO:0000256" key="4">
    <source>
        <dbReference type="ARBA" id="ARBA00022630"/>
    </source>
</evidence>
<accession>A0A1H1QSP3</accession>
<keyword evidence="11" id="KW-1185">Reference proteome</keyword>
<dbReference type="Proteomes" id="UP000182237">
    <property type="component" value="Chromosome I"/>
</dbReference>
<name>A0A1H1QSP3_9CORY</name>
<dbReference type="eggNOG" id="COG2070">
    <property type="taxonomic scope" value="Bacteria"/>
</dbReference>
<evidence type="ECO:0000256" key="6">
    <source>
        <dbReference type="ARBA" id="ARBA00023002"/>
    </source>
</evidence>
<dbReference type="SUPFAM" id="SSF51412">
    <property type="entry name" value="Inosine monophosphate dehydrogenase (IMPDH)"/>
    <property type="match status" value="1"/>
</dbReference>
<organism evidence="10 11">
    <name type="scientific">Corynebacterium timonense</name>
    <dbReference type="NCBI Taxonomy" id="441500"/>
    <lineage>
        <taxon>Bacteria</taxon>
        <taxon>Bacillati</taxon>
        <taxon>Actinomycetota</taxon>
        <taxon>Actinomycetes</taxon>
        <taxon>Mycobacteriales</taxon>
        <taxon>Corynebacteriaceae</taxon>
        <taxon>Corynebacterium</taxon>
    </lineage>
</organism>
<dbReference type="Pfam" id="PF03060">
    <property type="entry name" value="NMO"/>
    <property type="match status" value="1"/>
</dbReference>
<comment type="similarity">
    <text evidence="2">Belongs to the nitronate monooxygenase family. NMO class I subfamily.</text>
</comment>
<comment type="cofactor">
    <cofactor evidence="1">
        <name>FMN</name>
        <dbReference type="ChEBI" id="CHEBI:58210"/>
    </cofactor>
</comment>
<evidence type="ECO:0000256" key="7">
    <source>
        <dbReference type="ARBA" id="ARBA00023033"/>
    </source>
</evidence>